<evidence type="ECO:0000313" key="2">
    <source>
        <dbReference type="Proteomes" id="UP000233343"/>
    </source>
</evidence>
<name>A0A2N0ZCM3_9BACI</name>
<dbReference type="RefSeq" id="WP_066190102.1">
    <property type="nucleotide sequence ID" value="NZ_JAFDQP010000001.1"/>
</dbReference>
<reference evidence="1 2" key="1">
    <citation type="journal article" date="2010" name="Int. J. Syst. Evol. Microbiol.">
        <title>Bacillus horneckiae sp. nov., isolated from a spacecraft-assembly clean room.</title>
        <authorList>
            <person name="Vaishampayan P."/>
            <person name="Probst A."/>
            <person name="Krishnamurthi S."/>
            <person name="Ghosh S."/>
            <person name="Osman S."/>
            <person name="McDowall A."/>
            <person name="Ruckmani A."/>
            <person name="Mayilraj S."/>
            <person name="Venkateswaran K."/>
        </authorList>
    </citation>
    <scope>NUCLEOTIDE SEQUENCE [LARGE SCALE GENOMIC DNA]</scope>
    <source>
        <strain evidence="2">1PO1SC</strain>
    </source>
</reference>
<proteinExistence type="predicted"/>
<dbReference type="EMBL" id="PISD01000047">
    <property type="protein sequence ID" value="PKG27263.1"/>
    <property type="molecule type" value="Genomic_DNA"/>
</dbReference>
<organism evidence="1 2">
    <name type="scientific">Cytobacillus horneckiae</name>
    <dbReference type="NCBI Taxonomy" id="549687"/>
    <lineage>
        <taxon>Bacteria</taxon>
        <taxon>Bacillati</taxon>
        <taxon>Bacillota</taxon>
        <taxon>Bacilli</taxon>
        <taxon>Bacillales</taxon>
        <taxon>Bacillaceae</taxon>
        <taxon>Cytobacillus</taxon>
    </lineage>
</organism>
<dbReference type="Proteomes" id="UP000233343">
    <property type="component" value="Unassembled WGS sequence"/>
</dbReference>
<sequence>MFNWLTEIEEPIIPFNEDNGELKIHKIENDKNLTHMSEVCQIFAALDVISEEDGMTAYPTSNHQATQLIMEEVVPHYEVVKEIFIDGELKEINVFRLKNNSRRIIEELLLEGVYPVIPDLYRSKSINRSNYPRRLKYYSINKELINQIYNKETDDVFSFFNSSFLAENQPLALQPTGWKLQSQLKDSYTIRAFSTFAKQLVLIVNDLDNGVIGLDIYN</sequence>
<gene>
    <name evidence="1" type="ORF">CWS20_19920</name>
</gene>
<keyword evidence="2" id="KW-1185">Reference proteome</keyword>
<accession>A0A2N0ZCM3</accession>
<dbReference type="AlphaFoldDB" id="A0A2N0ZCM3"/>
<protein>
    <submittedName>
        <fullName evidence="1">Uncharacterized protein</fullName>
    </submittedName>
</protein>
<evidence type="ECO:0000313" key="1">
    <source>
        <dbReference type="EMBL" id="PKG27263.1"/>
    </source>
</evidence>
<comment type="caution">
    <text evidence="1">The sequence shown here is derived from an EMBL/GenBank/DDBJ whole genome shotgun (WGS) entry which is preliminary data.</text>
</comment>